<dbReference type="Pfam" id="PF10604">
    <property type="entry name" value="Polyketide_cyc2"/>
    <property type="match status" value="1"/>
</dbReference>
<dbReference type="Gene3D" id="3.30.530.20">
    <property type="match status" value="1"/>
</dbReference>
<dbReference type="AlphaFoldDB" id="Q5YQ37"/>
<accession>Q5YQ37</accession>
<dbReference type="Proteomes" id="UP000006820">
    <property type="component" value="Chromosome"/>
</dbReference>
<sequence length="183" mass="19840">MANNSPDSSAAHRRGFRSAQAGKVGGENGTKGQAMSDAEIIVPADIERAFAVLSDGWLYAGWVVGASHIRDVDPDWPAVGSRIHHSVGPWPFTAKDVTVVRAAEPPRRLELEARLWPVGSAHIILELTATGPETTRIVMREHAMRGPGTLLPNSLQHAAIKPRNQESLARLCHLIVGRARTRD</sequence>
<dbReference type="eggNOG" id="COG3832">
    <property type="taxonomic scope" value="Bacteria"/>
</dbReference>
<dbReference type="CDD" id="cd07812">
    <property type="entry name" value="SRPBCC"/>
    <property type="match status" value="1"/>
</dbReference>
<feature type="region of interest" description="Disordered" evidence="1">
    <location>
        <begin position="1"/>
        <end position="32"/>
    </location>
</feature>
<proteinExistence type="predicted"/>
<dbReference type="EMBL" id="AP006618">
    <property type="protein sequence ID" value="BAD59704.1"/>
    <property type="molecule type" value="Genomic_DNA"/>
</dbReference>
<organism evidence="2 3">
    <name type="scientific">Nocardia farcinica (strain IFM 10152)</name>
    <dbReference type="NCBI Taxonomy" id="247156"/>
    <lineage>
        <taxon>Bacteria</taxon>
        <taxon>Bacillati</taxon>
        <taxon>Actinomycetota</taxon>
        <taxon>Actinomycetes</taxon>
        <taxon>Mycobacteriales</taxon>
        <taxon>Nocardiaceae</taxon>
        <taxon>Nocardia</taxon>
    </lineage>
</organism>
<keyword evidence="3" id="KW-1185">Reference proteome</keyword>
<dbReference type="KEGG" id="nfa:NFA_48520"/>
<name>Q5YQ37_NOCFA</name>
<dbReference type="InterPro" id="IPR019587">
    <property type="entry name" value="Polyketide_cyclase/dehydratase"/>
</dbReference>
<evidence type="ECO:0008006" key="4">
    <source>
        <dbReference type="Google" id="ProtNLM"/>
    </source>
</evidence>
<evidence type="ECO:0000313" key="3">
    <source>
        <dbReference type="Proteomes" id="UP000006820"/>
    </source>
</evidence>
<evidence type="ECO:0000256" key="1">
    <source>
        <dbReference type="SAM" id="MobiDB-lite"/>
    </source>
</evidence>
<dbReference type="InterPro" id="IPR023393">
    <property type="entry name" value="START-like_dom_sf"/>
</dbReference>
<dbReference type="HOGENOM" id="CLU_124276_0_0_11"/>
<reference evidence="2 3" key="1">
    <citation type="journal article" date="2004" name="Proc. Natl. Acad. Sci. U.S.A.">
        <title>The complete genomic sequence of Nocardia farcinica IFM 10152.</title>
        <authorList>
            <person name="Ishikawa J."/>
            <person name="Yamashita A."/>
            <person name="Mikami Y."/>
            <person name="Hoshino Y."/>
            <person name="Kurita H."/>
            <person name="Hotta K."/>
            <person name="Shiba T."/>
            <person name="Hattori M."/>
        </authorList>
    </citation>
    <scope>NUCLEOTIDE SEQUENCE [LARGE SCALE GENOMIC DNA]</scope>
    <source>
        <strain evidence="2 3">IFM 10152</strain>
    </source>
</reference>
<dbReference type="SUPFAM" id="SSF55961">
    <property type="entry name" value="Bet v1-like"/>
    <property type="match status" value="1"/>
</dbReference>
<gene>
    <name evidence="2" type="ordered locus">NFA_48520</name>
</gene>
<dbReference type="STRING" id="247156.NFA_48520"/>
<evidence type="ECO:0000313" key="2">
    <source>
        <dbReference type="EMBL" id="BAD59704.1"/>
    </source>
</evidence>
<protein>
    <recommendedName>
        <fullName evidence="4">Polyketide cyclase / dehydrase and lipid transport</fullName>
    </recommendedName>
</protein>